<evidence type="ECO:0000256" key="1">
    <source>
        <dbReference type="SAM" id="MobiDB-lite"/>
    </source>
</evidence>
<protein>
    <submittedName>
        <fullName evidence="2">Uncharacterized protein</fullName>
    </submittedName>
</protein>
<feature type="compositionally biased region" description="Basic and acidic residues" evidence="1">
    <location>
        <begin position="208"/>
        <end position="222"/>
    </location>
</feature>
<dbReference type="Proteomes" id="UP000765509">
    <property type="component" value="Unassembled WGS sequence"/>
</dbReference>
<gene>
    <name evidence="2" type="ORF">O181_094192</name>
</gene>
<accession>A0A9Q3J2X8</accession>
<dbReference type="AlphaFoldDB" id="A0A9Q3J2X8"/>
<comment type="caution">
    <text evidence="2">The sequence shown here is derived from an EMBL/GenBank/DDBJ whole genome shotgun (WGS) entry which is preliminary data.</text>
</comment>
<sequence>MKIFMRYKKPSYSSSFNENAAALIDDWIEKNFSIAPLPSSPPALESTNTLDTTPDWQIPSYFQSPPALIPQDDDVSSLDFIEQKSSTALKYLYDNDSFVCLEKQSSPSPAPSIVESVMLNSVDSFYTSTLYMLNGSDYSLEYIDQDSLEALNSNIENSLNPQDSPFNLPVAFTSSPDIKLASPPLFLPSFPTFSLNPEFESLSSPGRIIKEEPKSNKIDESHLTSLIDQPKLAPSTSNKDF</sequence>
<dbReference type="EMBL" id="AVOT02061173">
    <property type="protein sequence ID" value="MBW0554477.1"/>
    <property type="molecule type" value="Genomic_DNA"/>
</dbReference>
<evidence type="ECO:0000313" key="2">
    <source>
        <dbReference type="EMBL" id="MBW0554477.1"/>
    </source>
</evidence>
<keyword evidence="3" id="KW-1185">Reference proteome</keyword>
<reference evidence="2" key="1">
    <citation type="submission" date="2021-03" db="EMBL/GenBank/DDBJ databases">
        <title>Draft genome sequence of rust myrtle Austropuccinia psidii MF-1, a brazilian biotype.</title>
        <authorList>
            <person name="Quecine M.C."/>
            <person name="Pachon D.M.R."/>
            <person name="Bonatelli M.L."/>
            <person name="Correr F.H."/>
            <person name="Franceschini L.M."/>
            <person name="Leite T.F."/>
            <person name="Margarido G.R.A."/>
            <person name="Almeida C.A."/>
            <person name="Ferrarezi J.A."/>
            <person name="Labate C.A."/>
        </authorList>
    </citation>
    <scope>NUCLEOTIDE SEQUENCE</scope>
    <source>
        <strain evidence="2">MF-1</strain>
    </source>
</reference>
<name>A0A9Q3J2X8_9BASI</name>
<evidence type="ECO:0000313" key="3">
    <source>
        <dbReference type="Proteomes" id="UP000765509"/>
    </source>
</evidence>
<feature type="region of interest" description="Disordered" evidence="1">
    <location>
        <begin position="204"/>
        <end position="241"/>
    </location>
</feature>
<proteinExistence type="predicted"/>
<organism evidence="2 3">
    <name type="scientific">Austropuccinia psidii MF-1</name>
    <dbReference type="NCBI Taxonomy" id="1389203"/>
    <lineage>
        <taxon>Eukaryota</taxon>
        <taxon>Fungi</taxon>
        <taxon>Dikarya</taxon>
        <taxon>Basidiomycota</taxon>
        <taxon>Pucciniomycotina</taxon>
        <taxon>Pucciniomycetes</taxon>
        <taxon>Pucciniales</taxon>
        <taxon>Sphaerophragmiaceae</taxon>
        <taxon>Austropuccinia</taxon>
    </lineage>
</organism>